<name>A0A437SJR7_BACTU</name>
<organism evidence="3 4">
    <name type="scientific">Bacillus thuringiensis</name>
    <dbReference type="NCBI Taxonomy" id="1428"/>
    <lineage>
        <taxon>Bacteria</taxon>
        <taxon>Bacillati</taxon>
        <taxon>Bacillota</taxon>
        <taxon>Bacilli</taxon>
        <taxon>Bacillales</taxon>
        <taxon>Bacillaceae</taxon>
        <taxon>Bacillus</taxon>
        <taxon>Bacillus cereus group</taxon>
    </lineage>
</organism>
<gene>
    <name evidence="3" type="ORF">BM74_16835</name>
</gene>
<comment type="caution">
    <text evidence="3">The sequence shown here is derived from an EMBL/GenBank/DDBJ whole genome shotgun (WGS) entry which is preliminary data.</text>
</comment>
<protein>
    <submittedName>
        <fullName evidence="3">RNA-binding protein</fullName>
    </submittedName>
</protein>
<keyword evidence="1" id="KW-0175">Coiled coil</keyword>
<keyword evidence="2" id="KW-0812">Transmembrane</keyword>
<evidence type="ECO:0000256" key="2">
    <source>
        <dbReference type="SAM" id="Phobius"/>
    </source>
</evidence>
<evidence type="ECO:0000313" key="3">
    <source>
        <dbReference type="EMBL" id="RVU63124.1"/>
    </source>
</evidence>
<feature type="transmembrane region" description="Helical" evidence="2">
    <location>
        <begin position="94"/>
        <end position="114"/>
    </location>
</feature>
<dbReference type="EMBL" id="LDER01000226">
    <property type="protein sequence ID" value="RVU63124.1"/>
    <property type="molecule type" value="Genomic_DNA"/>
</dbReference>
<accession>A0A437SJR7</accession>
<feature type="coiled-coil region" evidence="1">
    <location>
        <begin position="1"/>
        <end position="54"/>
    </location>
</feature>
<dbReference type="AlphaFoldDB" id="A0A437SJR7"/>
<dbReference type="Proteomes" id="UP000286687">
    <property type="component" value="Unassembled WGS sequence"/>
</dbReference>
<reference evidence="3 4" key="1">
    <citation type="submission" date="2018-01" db="EMBL/GenBank/DDBJ databases">
        <title>Complete genome sequence of G25-42.</title>
        <authorList>
            <person name="Zheng Z."/>
            <person name="Sun M."/>
        </authorList>
    </citation>
    <scope>NUCLEOTIDE SEQUENCE [LARGE SCALE GENOMIC DNA]</scope>
    <source>
        <strain evidence="3 4">G25-42</strain>
    </source>
</reference>
<sequence length="115" mass="13459">MKEVQNQLEQIVNQNEVLKDSLREVLQEGIGEQIKNVSAEIEEYGQEVNQTLKNIDLKIREPIQKHGIRLKKLSEELQQNYNTHMSRNTFRHGLVTVNLFATPILIIVFLIWFFG</sequence>
<evidence type="ECO:0000313" key="4">
    <source>
        <dbReference type="Proteomes" id="UP000286687"/>
    </source>
</evidence>
<keyword evidence="2" id="KW-1133">Transmembrane helix</keyword>
<keyword evidence="2" id="KW-0472">Membrane</keyword>
<proteinExistence type="predicted"/>
<evidence type="ECO:0000256" key="1">
    <source>
        <dbReference type="SAM" id="Coils"/>
    </source>
</evidence>